<evidence type="ECO:0008006" key="3">
    <source>
        <dbReference type="Google" id="ProtNLM"/>
    </source>
</evidence>
<dbReference type="OrthoDB" id="29496at2"/>
<evidence type="ECO:0000313" key="2">
    <source>
        <dbReference type="Proteomes" id="UP000035036"/>
    </source>
</evidence>
<dbReference type="STRING" id="483547.GSUB_09470"/>
<dbReference type="KEGG" id="gsb:GSUB_09470"/>
<organism evidence="1 2">
    <name type="scientific">Geoalkalibacter subterraneus</name>
    <dbReference type="NCBI Taxonomy" id="483547"/>
    <lineage>
        <taxon>Bacteria</taxon>
        <taxon>Pseudomonadati</taxon>
        <taxon>Thermodesulfobacteriota</taxon>
        <taxon>Desulfuromonadia</taxon>
        <taxon>Desulfuromonadales</taxon>
        <taxon>Geoalkalibacteraceae</taxon>
        <taxon>Geoalkalibacter</taxon>
    </lineage>
</organism>
<dbReference type="RefSeq" id="WP_040200471.1">
    <property type="nucleotide sequence ID" value="NZ_CP010311.1"/>
</dbReference>
<sequence>MNQIVSDSLSCQNQIDSFFENQRIALLLRQSNILKQCGIAPVAVMRFIFCLALTGKNLFRYLQTADSSAEIGKDTVYRFLNSTHANWRKFLHLLSAAVIRKHILPLKAEQTPKASRLWPKSSSSEIAAKRNLISNARRVAASCHRVTCCLPPNSLRLLSQPG</sequence>
<dbReference type="EMBL" id="CP010311">
    <property type="protein sequence ID" value="AJF06722.1"/>
    <property type="molecule type" value="Genomic_DNA"/>
</dbReference>
<name>A0A0B5FF03_9BACT</name>
<dbReference type="HOGENOM" id="CLU_1633044_0_0_7"/>
<protein>
    <recommendedName>
        <fullName evidence="3">Transposase</fullName>
    </recommendedName>
</protein>
<proteinExistence type="predicted"/>
<accession>A0A0B5FF03</accession>
<dbReference type="Proteomes" id="UP000035036">
    <property type="component" value="Chromosome"/>
</dbReference>
<gene>
    <name evidence="1" type="ORF">GSUB_09470</name>
</gene>
<keyword evidence="2" id="KW-1185">Reference proteome</keyword>
<reference evidence="1 2" key="1">
    <citation type="journal article" date="2015" name="Genome Announc.">
        <title>Genomes of Geoalkalibacter ferrihydriticus Z-0531T and Geoalkalibacter subterraneus Red1T, Two Haloalkaliphilic Metal-Reducing Deltaproteobacteria.</title>
        <authorList>
            <person name="Badalamenti J.P."/>
            <person name="Krajmalnik-Brown R."/>
            <person name="Torres C.I."/>
            <person name="Bond D.R."/>
        </authorList>
    </citation>
    <scope>NUCLEOTIDE SEQUENCE [LARGE SCALE GENOMIC DNA]</scope>
    <source>
        <strain evidence="1 2">Red1</strain>
    </source>
</reference>
<evidence type="ECO:0000313" key="1">
    <source>
        <dbReference type="EMBL" id="AJF06722.1"/>
    </source>
</evidence>
<dbReference type="AlphaFoldDB" id="A0A0B5FF03"/>